<evidence type="ECO:0000256" key="1">
    <source>
        <dbReference type="ARBA" id="ARBA00008959"/>
    </source>
</evidence>
<dbReference type="GO" id="GO:0008270">
    <property type="term" value="F:zinc ion binding"/>
    <property type="evidence" value="ECO:0007669"/>
    <property type="project" value="UniProtKB-KW"/>
</dbReference>
<comment type="similarity">
    <text evidence="1">Belongs to the AAA ATPase family. RarA/MGS1/WRNIP1 subfamily.</text>
</comment>
<dbReference type="Pfam" id="PF16193">
    <property type="entry name" value="AAA_assoc_2"/>
    <property type="match status" value="1"/>
</dbReference>
<keyword evidence="4 9" id="KW-0227">DNA damage</keyword>
<dbReference type="Pfam" id="PF12002">
    <property type="entry name" value="MgsA_C"/>
    <property type="match status" value="1"/>
</dbReference>
<dbReference type="Gene3D" id="3.40.50.300">
    <property type="entry name" value="P-loop containing nucleotide triphosphate hydrolases"/>
    <property type="match status" value="1"/>
</dbReference>
<dbReference type="GO" id="GO:0016887">
    <property type="term" value="F:ATP hydrolysis activity"/>
    <property type="evidence" value="ECO:0007669"/>
    <property type="project" value="InterPro"/>
</dbReference>
<evidence type="ECO:0000256" key="3">
    <source>
        <dbReference type="ARBA" id="ARBA00022741"/>
    </source>
</evidence>
<dbReference type="CDD" id="cd00009">
    <property type="entry name" value="AAA"/>
    <property type="match status" value="1"/>
</dbReference>
<dbReference type="Proteomes" id="UP000245946">
    <property type="component" value="Unassembled WGS sequence"/>
</dbReference>
<dbReference type="InterPro" id="IPR006642">
    <property type="entry name" value="Rad18_UBZ4"/>
</dbReference>
<dbReference type="AlphaFoldDB" id="A0A316Z8S1"/>
<dbReference type="GO" id="GO:0008047">
    <property type="term" value="F:enzyme activator activity"/>
    <property type="evidence" value="ECO:0007669"/>
    <property type="project" value="TreeGrafter"/>
</dbReference>
<dbReference type="InterPro" id="IPR021886">
    <property type="entry name" value="MgsA_C"/>
</dbReference>
<keyword evidence="13" id="KW-1185">Reference proteome</keyword>
<keyword evidence="12" id="KW-0378">Hydrolase</keyword>
<accession>A0A316Z8S1</accession>
<evidence type="ECO:0000256" key="10">
    <source>
        <dbReference type="SAM" id="MobiDB-lite"/>
    </source>
</evidence>
<dbReference type="GO" id="GO:0000731">
    <property type="term" value="P:DNA synthesis involved in DNA repair"/>
    <property type="evidence" value="ECO:0007669"/>
    <property type="project" value="TreeGrafter"/>
</dbReference>
<dbReference type="STRING" id="58919.A0A316Z8S1"/>
<evidence type="ECO:0000256" key="4">
    <source>
        <dbReference type="ARBA" id="ARBA00022763"/>
    </source>
</evidence>
<evidence type="ECO:0000313" key="12">
    <source>
        <dbReference type="EMBL" id="PWN97999.1"/>
    </source>
</evidence>
<feature type="compositionally biased region" description="Low complexity" evidence="10">
    <location>
        <begin position="35"/>
        <end position="60"/>
    </location>
</feature>
<dbReference type="GeneID" id="37272397"/>
<sequence>MSQRPAAIAPKLVSCPSCSRPQPMATLNVHLDACLAAPSSPPSSTLQPSTSAAHASSSTAKVENGDAETSATQQPRTPGQGVTRTAPMFMRRDREAQPEMKRRRTGTSDAPAAAATPMAGPSSAGPSGAGPSGSPSTPAARLQPPMLGGGGGGGGPSMKERLEALKPLAERMRPKTLAEFVQDILSGPLRALHESGRMCSCILWGPPGSGKTTLARILSHPPSPSGAASGASSSSSAAARMVELSATSVGAVELRKHLDEAVNRLRLTGERTVLFVDEIQRWSRAVQDVLLPSLERGHILLLGATTENPSFRLAPALLSRLRVFVLKKLEREDVELLLRRAREKAREWGWKGEVQEELLQWIAGMADGDARTALNTLELALASTATSADADADASAPSNGAGNDGRGVIAGGEPTEAKPEASTDRLAQLKTALRRSALLYDRTGDMHYDTISALHKSIRGSDAQAAVYWLMRMVEAGDDALFIARRLIVAASEDCSGTPDALHMAVSTYQACQVVGLPECAENLTHCVVFLAEAKKSTRAYRAMKKAQALVRESENYPVPLHIRNAPTKLMRELEYGKEYRYEPSFAHPVHQEFFPPALRSTRLLSPPPSSTSSTNAPTSHAAALDATAPQALASGALAAVPPQPRWTPSQPAEAAAEQRLAPSDGVGPGACQRVWQIGARAVDLDLLDEWERERNEGKPWEGRKGLMRALGLEEGQEDELMEEPNVQVDSRDAPESDAKPEPVDKSTQTTPAPQHDASTATEPLPEPGSSRGGDNATATASTAQPAETAPAVPRRRAGRFRETVQVWDPSRLLAPTDGGAAPAHAVVLLNVPLHVDHLRTFEHLWNGASYRRGSGVGSARHRR</sequence>
<evidence type="ECO:0000313" key="13">
    <source>
        <dbReference type="Proteomes" id="UP000245946"/>
    </source>
</evidence>
<feature type="domain" description="UBZ4-type" evidence="11">
    <location>
        <begin position="12"/>
        <end position="39"/>
    </location>
</feature>
<evidence type="ECO:0000256" key="7">
    <source>
        <dbReference type="ARBA" id="ARBA00022840"/>
    </source>
</evidence>
<protein>
    <submittedName>
        <fullName evidence="12">P-loop containing nucleoside triphosphate hydrolase protein</fullName>
    </submittedName>
</protein>
<dbReference type="CDD" id="cd18139">
    <property type="entry name" value="HLD_clamp_RarA"/>
    <property type="match status" value="1"/>
</dbReference>
<keyword evidence="8 9" id="KW-0234">DNA repair</keyword>
<dbReference type="Gene3D" id="3.30.160.60">
    <property type="entry name" value="Classic Zinc Finger"/>
    <property type="match status" value="1"/>
</dbReference>
<evidence type="ECO:0000256" key="8">
    <source>
        <dbReference type="ARBA" id="ARBA00023204"/>
    </source>
</evidence>
<dbReference type="InterPro" id="IPR003959">
    <property type="entry name" value="ATPase_AAA_core"/>
</dbReference>
<evidence type="ECO:0000256" key="5">
    <source>
        <dbReference type="ARBA" id="ARBA00022771"/>
    </source>
</evidence>
<dbReference type="EMBL" id="KZ819293">
    <property type="protein sequence ID" value="PWN97999.1"/>
    <property type="molecule type" value="Genomic_DNA"/>
</dbReference>
<feature type="region of interest" description="Disordered" evidence="10">
    <location>
        <begin position="714"/>
        <end position="798"/>
    </location>
</feature>
<evidence type="ECO:0000256" key="2">
    <source>
        <dbReference type="ARBA" id="ARBA00022723"/>
    </source>
</evidence>
<keyword evidence="6" id="KW-0862">Zinc</keyword>
<dbReference type="GO" id="GO:0017116">
    <property type="term" value="F:single-stranded DNA helicase activity"/>
    <property type="evidence" value="ECO:0007669"/>
    <property type="project" value="TreeGrafter"/>
</dbReference>
<feature type="region of interest" description="Disordered" evidence="10">
    <location>
        <begin position="1"/>
        <end position="22"/>
    </location>
</feature>
<dbReference type="Gene3D" id="1.20.272.10">
    <property type="match status" value="1"/>
</dbReference>
<feature type="compositionally biased region" description="Basic and acidic residues" evidence="10">
    <location>
        <begin position="730"/>
        <end position="745"/>
    </location>
</feature>
<dbReference type="PANTHER" id="PTHR13779:SF7">
    <property type="entry name" value="ATPASE WRNIP1"/>
    <property type="match status" value="1"/>
</dbReference>
<dbReference type="Gene3D" id="1.10.8.60">
    <property type="match status" value="1"/>
</dbReference>
<dbReference type="GO" id="GO:0006271">
    <property type="term" value="P:DNA strand elongation involved in DNA replication"/>
    <property type="evidence" value="ECO:0007669"/>
    <property type="project" value="UniProtKB-ARBA"/>
</dbReference>
<dbReference type="PROSITE" id="PS51908">
    <property type="entry name" value="ZF_UBZ4"/>
    <property type="match status" value="1"/>
</dbReference>
<dbReference type="Gene3D" id="1.10.3710.10">
    <property type="entry name" value="DNA polymerase III clamp loader subunits, C-terminal domain"/>
    <property type="match status" value="1"/>
</dbReference>
<feature type="region of interest" description="Disordered" evidence="10">
    <location>
        <begin position="35"/>
        <end position="159"/>
    </location>
</feature>
<feature type="compositionally biased region" description="Polar residues" evidence="10">
    <location>
        <begin position="777"/>
        <end position="786"/>
    </location>
</feature>
<feature type="region of interest" description="Disordered" evidence="10">
    <location>
        <begin position="641"/>
        <end position="668"/>
    </location>
</feature>
<dbReference type="SUPFAM" id="SSF48019">
    <property type="entry name" value="post-AAA+ oligomerization domain-like"/>
    <property type="match status" value="1"/>
</dbReference>
<dbReference type="InterPro" id="IPR027417">
    <property type="entry name" value="P-loop_NTPase"/>
</dbReference>
<feature type="compositionally biased region" description="Polar residues" evidence="10">
    <location>
        <begin position="746"/>
        <end position="762"/>
    </location>
</feature>
<keyword evidence="7" id="KW-0067">ATP-binding</keyword>
<dbReference type="GO" id="GO:0003677">
    <property type="term" value="F:DNA binding"/>
    <property type="evidence" value="ECO:0007669"/>
    <property type="project" value="InterPro"/>
</dbReference>
<dbReference type="InterPro" id="IPR032423">
    <property type="entry name" value="AAA_assoc_2"/>
</dbReference>
<dbReference type="OrthoDB" id="10265467at2759"/>
<keyword evidence="3" id="KW-0547">Nucleotide-binding</keyword>
<dbReference type="Pfam" id="PF00004">
    <property type="entry name" value="AAA"/>
    <property type="match status" value="1"/>
</dbReference>
<dbReference type="InterPro" id="IPR008921">
    <property type="entry name" value="DNA_pol3_clamp-load_cplx_C"/>
</dbReference>
<dbReference type="FunFam" id="1.20.272.10:FF:000001">
    <property type="entry name" value="Putative AAA family ATPase"/>
    <property type="match status" value="1"/>
</dbReference>
<dbReference type="GO" id="GO:0005524">
    <property type="term" value="F:ATP binding"/>
    <property type="evidence" value="ECO:0007669"/>
    <property type="project" value="UniProtKB-KW"/>
</dbReference>
<dbReference type="SMART" id="SM00734">
    <property type="entry name" value="ZnF_Rad18"/>
    <property type="match status" value="1"/>
</dbReference>
<feature type="region of interest" description="Disordered" evidence="10">
    <location>
        <begin position="388"/>
        <end position="423"/>
    </location>
</feature>
<dbReference type="RefSeq" id="XP_025598278.1">
    <property type="nucleotide sequence ID" value="XM_025744853.1"/>
</dbReference>
<keyword evidence="5 9" id="KW-0863">Zinc-finger</keyword>
<feature type="compositionally biased region" description="Basic and acidic residues" evidence="10">
    <location>
        <begin position="90"/>
        <end position="100"/>
    </location>
</feature>
<evidence type="ECO:0000259" key="11">
    <source>
        <dbReference type="PROSITE" id="PS51908"/>
    </source>
</evidence>
<keyword evidence="2" id="KW-0479">Metal-binding</keyword>
<feature type="compositionally biased region" description="Low complexity" evidence="10">
    <location>
        <begin position="107"/>
        <end position="126"/>
    </location>
</feature>
<evidence type="ECO:0000256" key="6">
    <source>
        <dbReference type="ARBA" id="ARBA00022833"/>
    </source>
</evidence>
<feature type="compositionally biased region" description="Gly residues" evidence="10">
    <location>
        <begin position="147"/>
        <end position="156"/>
    </location>
</feature>
<dbReference type="GO" id="GO:0005634">
    <property type="term" value="C:nucleus"/>
    <property type="evidence" value="ECO:0007669"/>
    <property type="project" value="TreeGrafter"/>
</dbReference>
<gene>
    <name evidence="12" type="ORF">FA09DRAFT_35599</name>
</gene>
<feature type="region of interest" description="Disordered" evidence="10">
    <location>
        <begin position="600"/>
        <end position="622"/>
    </location>
</feature>
<dbReference type="PANTHER" id="PTHR13779">
    <property type="entry name" value="WERNER HELICASE-INTERACTING PROTEIN 1 FAMILY MEMBER"/>
    <property type="match status" value="1"/>
</dbReference>
<reference evidence="12 13" key="1">
    <citation type="journal article" date="2018" name="Mol. Biol. Evol.">
        <title>Broad Genomic Sampling Reveals a Smut Pathogenic Ancestry of the Fungal Clade Ustilaginomycotina.</title>
        <authorList>
            <person name="Kijpornyongpan T."/>
            <person name="Mondo S.J."/>
            <person name="Barry K."/>
            <person name="Sandor L."/>
            <person name="Lee J."/>
            <person name="Lipzen A."/>
            <person name="Pangilinan J."/>
            <person name="LaButti K."/>
            <person name="Hainaut M."/>
            <person name="Henrissat B."/>
            <person name="Grigoriev I.V."/>
            <person name="Spatafora J.W."/>
            <person name="Aime M.C."/>
        </authorList>
    </citation>
    <scope>NUCLEOTIDE SEQUENCE [LARGE SCALE GENOMIC DNA]</scope>
    <source>
        <strain evidence="12 13">MCA 4186</strain>
    </source>
</reference>
<dbReference type="SUPFAM" id="SSF52540">
    <property type="entry name" value="P-loop containing nucleoside triphosphate hydrolases"/>
    <property type="match status" value="1"/>
</dbReference>
<dbReference type="SMART" id="SM00382">
    <property type="entry name" value="AAA"/>
    <property type="match status" value="1"/>
</dbReference>
<feature type="compositionally biased region" description="Polar residues" evidence="10">
    <location>
        <begin position="67"/>
        <end position="83"/>
    </location>
</feature>
<name>A0A316Z8S1_9BASI</name>
<dbReference type="InterPro" id="IPR051314">
    <property type="entry name" value="AAA_ATPase_RarA/MGS1/WRNIP1"/>
</dbReference>
<organism evidence="12 13">
    <name type="scientific">Tilletiopsis washingtonensis</name>
    <dbReference type="NCBI Taxonomy" id="58919"/>
    <lineage>
        <taxon>Eukaryota</taxon>
        <taxon>Fungi</taxon>
        <taxon>Dikarya</taxon>
        <taxon>Basidiomycota</taxon>
        <taxon>Ustilaginomycotina</taxon>
        <taxon>Exobasidiomycetes</taxon>
        <taxon>Entylomatales</taxon>
        <taxon>Entylomatales incertae sedis</taxon>
        <taxon>Tilletiopsis</taxon>
    </lineage>
</organism>
<proteinExistence type="inferred from homology"/>
<evidence type="ECO:0000256" key="9">
    <source>
        <dbReference type="PROSITE-ProRule" id="PRU01256"/>
    </source>
</evidence>
<dbReference type="InterPro" id="IPR003593">
    <property type="entry name" value="AAA+_ATPase"/>
</dbReference>